<dbReference type="HAMAP" id="MF_01430">
    <property type="entry name" value="OM_assembly_BamA"/>
    <property type="match status" value="1"/>
</dbReference>
<reference evidence="11" key="1">
    <citation type="journal article" date="2022" name="Arch. Microbiol.">
        <title>Thiomicrorhabdus immobilis sp. nov., a mesophilic sulfur-oxidizing bacterium isolated from sediment of a brackish lake in northern Japan.</title>
        <authorList>
            <person name="Kojima H."/>
            <person name="Mochizuki J."/>
            <person name="Kanda M."/>
            <person name="Watanabe T."/>
            <person name="Fukui M."/>
        </authorList>
    </citation>
    <scope>NUCLEOTIDE SEQUENCE</scope>
    <source>
        <strain evidence="11">Am19</strain>
    </source>
</reference>
<feature type="domain" description="POTRA" evidence="10">
    <location>
        <begin position="100"/>
        <end position="180"/>
    </location>
</feature>
<evidence type="ECO:0000256" key="4">
    <source>
        <dbReference type="ARBA" id="ARBA00022729"/>
    </source>
</evidence>
<comment type="subunit">
    <text evidence="8">Part of the Bam complex.</text>
</comment>
<evidence type="ECO:0000256" key="2">
    <source>
        <dbReference type="ARBA" id="ARBA00022452"/>
    </source>
</evidence>
<dbReference type="PANTHER" id="PTHR12815">
    <property type="entry name" value="SORTING AND ASSEMBLY MACHINERY SAMM50 PROTEIN FAMILY MEMBER"/>
    <property type="match status" value="1"/>
</dbReference>
<comment type="similarity">
    <text evidence="8">Belongs to the BamA family.</text>
</comment>
<feature type="domain" description="POTRA" evidence="10">
    <location>
        <begin position="31"/>
        <end position="99"/>
    </location>
</feature>
<dbReference type="InterPro" id="IPR039910">
    <property type="entry name" value="D15-like"/>
</dbReference>
<evidence type="ECO:0000259" key="10">
    <source>
        <dbReference type="PROSITE" id="PS51779"/>
    </source>
</evidence>
<feature type="chain" id="PRO_5044903724" description="Outer membrane protein assembly factor BamA" evidence="8">
    <location>
        <begin position="31"/>
        <end position="768"/>
    </location>
</feature>
<evidence type="ECO:0000313" key="11">
    <source>
        <dbReference type="EMBL" id="BCN93436.1"/>
    </source>
</evidence>
<dbReference type="NCBIfam" id="TIGR03303">
    <property type="entry name" value="OM_YaeT"/>
    <property type="match status" value="1"/>
</dbReference>
<dbReference type="Pfam" id="PF07244">
    <property type="entry name" value="POTRA"/>
    <property type="match status" value="5"/>
</dbReference>
<dbReference type="PANTHER" id="PTHR12815:SF23">
    <property type="entry name" value="OUTER MEMBRANE PROTEIN ASSEMBLY FACTOR BAMA"/>
    <property type="match status" value="1"/>
</dbReference>
<keyword evidence="5 8" id="KW-0677">Repeat</keyword>
<evidence type="ECO:0000256" key="8">
    <source>
        <dbReference type="HAMAP-Rule" id="MF_01430"/>
    </source>
</evidence>
<dbReference type="Gene3D" id="3.10.20.310">
    <property type="entry name" value="membrane protein fhac"/>
    <property type="match status" value="5"/>
</dbReference>
<dbReference type="InterPro" id="IPR023707">
    <property type="entry name" value="OM_assembly_BamA"/>
</dbReference>
<comment type="function">
    <text evidence="8">Part of the outer membrane protein assembly complex, which is involved in assembly and insertion of beta-barrel proteins into the outer membrane.</text>
</comment>
<feature type="signal peptide" evidence="8">
    <location>
        <begin position="1"/>
        <end position="30"/>
    </location>
</feature>
<evidence type="ECO:0000256" key="9">
    <source>
        <dbReference type="NCBIfam" id="TIGR03303"/>
    </source>
</evidence>
<dbReference type="InterPro" id="IPR034746">
    <property type="entry name" value="POTRA"/>
</dbReference>
<keyword evidence="3 8" id="KW-0812">Transmembrane</keyword>
<dbReference type="InterPro" id="IPR000184">
    <property type="entry name" value="Bac_surfAg_D15"/>
</dbReference>
<evidence type="ECO:0000313" key="12">
    <source>
        <dbReference type="Proteomes" id="UP001054820"/>
    </source>
</evidence>
<keyword evidence="12" id="KW-1185">Reference proteome</keyword>
<proteinExistence type="inferred from homology"/>
<evidence type="ECO:0000256" key="1">
    <source>
        <dbReference type="ARBA" id="ARBA00004370"/>
    </source>
</evidence>
<gene>
    <name evidence="11" type="primary">opr86</name>
    <name evidence="8" type="synonym">bamA</name>
    <name evidence="11" type="ORF">THMIRHAM_12210</name>
</gene>
<feature type="domain" description="POTRA" evidence="10">
    <location>
        <begin position="352"/>
        <end position="424"/>
    </location>
</feature>
<accession>A0ABM7MDL0</accession>
<keyword evidence="4 8" id="KW-0732">Signal</keyword>
<organism evidence="11 12">
    <name type="scientific">Thiomicrorhabdus immobilis</name>
    <dbReference type="NCBI Taxonomy" id="2791037"/>
    <lineage>
        <taxon>Bacteria</taxon>
        <taxon>Pseudomonadati</taxon>
        <taxon>Pseudomonadota</taxon>
        <taxon>Gammaproteobacteria</taxon>
        <taxon>Thiotrichales</taxon>
        <taxon>Piscirickettsiaceae</taxon>
        <taxon>Thiomicrorhabdus</taxon>
    </lineage>
</organism>
<evidence type="ECO:0000256" key="7">
    <source>
        <dbReference type="ARBA" id="ARBA00023237"/>
    </source>
</evidence>
<dbReference type="Pfam" id="PF01103">
    <property type="entry name" value="Omp85"/>
    <property type="match status" value="1"/>
</dbReference>
<dbReference type="PIRSF" id="PIRSF006076">
    <property type="entry name" value="OM_assembly_OMP85"/>
    <property type="match status" value="1"/>
</dbReference>
<keyword evidence="2 8" id="KW-1134">Transmembrane beta strand</keyword>
<evidence type="ECO:0000256" key="5">
    <source>
        <dbReference type="ARBA" id="ARBA00022737"/>
    </source>
</evidence>
<name>A0ABM7MDL0_9GAMM</name>
<evidence type="ECO:0000256" key="3">
    <source>
        <dbReference type="ARBA" id="ARBA00022692"/>
    </source>
</evidence>
<evidence type="ECO:0000256" key="6">
    <source>
        <dbReference type="ARBA" id="ARBA00023136"/>
    </source>
</evidence>
<dbReference type="Proteomes" id="UP001054820">
    <property type="component" value="Chromosome"/>
</dbReference>
<keyword evidence="7 8" id="KW-0998">Cell outer membrane</keyword>
<dbReference type="Gene3D" id="2.40.160.50">
    <property type="entry name" value="membrane protein fhac: a member of the omp85/tpsb transporter family"/>
    <property type="match status" value="1"/>
</dbReference>
<dbReference type="InterPro" id="IPR010827">
    <property type="entry name" value="BamA/TamA_POTRA"/>
</dbReference>
<feature type="domain" description="POTRA" evidence="10">
    <location>
        <begin position="271"/>
        <end position="349"/>
    </location>
</feature>
<keyword evidence="6 8" id="KW-0472">Membrane</keyword>
<protein>
    <recommendedName>
        <fullName evidence="8 9">Outer membrane protein assembly factor BamA</fullName>
    </recommendedName>
</protein>
<sequence length="768" mass="85251" precursor="true">MVNMFQKKSTNTILSAAIASVLFTPSLAYAFTVKNVEVEGANKIGFETINSYLTVSPGKELNRDQIQESIQRLYKTGFFQDVSFYKRDDGTLVIKVVERPSISEIKIVGNSLIETDVLKTALDGLGIKKGRIYNQVQMDHVVVDLKRRYQNQGYYAAVIDIVTTELPRNRVELKIDIKEGEPATIGRINLVGNKIYSDQRLKSQMQMTENVAFGSGDKYSKPKMEGDIETIKSYYLDRGFAEFKIRSSQVSISADKTKVFTTINMSEGPNYTIADIAYVGELIVEEKELKSLTKVNPGDVFSRSKVIESVNAIRDRLSEEGYAFAEVVPETVLNKENNTVSLAFKVEPKKRVYIRRVEVEGNTRTRDHVIRRELRQYESAPYSLKMVRQSKERLQRVGFFKSTDIETKRVSEDQIDLVVKVEEQPTGSFSAGIGYSQLDGVSFNLGVSERNFIGSGHKLNFNVATSAAKKSADIGVTNPYFTDDGVSLGVGFYYSEIDANELDIADYTTNNMGLRLTLGYPLSENDSLTYGLKLDSQDLVCSDTFSFCSDYVDLNGKSTNSLIASIGWSHNTTNAFYFPSAGQKTSLSLEAVVPSTSDMTYYKLYANESWFQPLSKNFTLQLKTGLAFGDGYGDTAELPFFEKFYAGGIGSVRGFEPNSLGETYDLAKDGSDRPKGGSVKLTGTAALVFPVPFIEDSSNVRMSWFFDFGNVFDSLDNLEVGELRSSTGLGVSWITPVGPLSFSIAQPISYTSSVDKLQTFQFTLGGGF</sequence>
<dbReference type="EMBL" id="AP024202">
    <property type="protein sequence ID" value="BCN93436.1"/>
    <property type="molecule type" value="Genomic_DNA"/>
</dbReference>
<comment type="subcellular location">
    <subcellularLocation>
        <location evidence="8">Cell outer membrane</location>
    </subcellularLocation>
    <subcellularLocation>
        <location evidence="1">Membrane</location>
    </subcellularLocation>
</comment>
<dbReference type="PROSITE" id="PS51779">
    <property type="entry name" value="POTRA"/>
    <property type="match status" value="4"/>
</dbReference>